<dbReference type="HOGENOM" id="CLU_035206_0_0_6"/>
<dbReference type="eggNOG" id="ENOG502Z8EJ">
    <property type="taxonomic scope" value="Bacteria"/>
</dbReference>
<keyword evidence="1" id="KW-1133">Transmembrane helix</keyword>
<dbReference type="RefSeq" id="WP_004581282.1">
    <property type="nucleotide sequence ID" value="NZ_AP028878.1"/>
</dbReference>
<dbReference type="STRING" id="626887.J057_16705"/>
<dbReference type="AlphaFoldDB" id="N6WPR4"/>
<protein>
    <recommendedName>
        <fullName evidence="4">Peroxidase</fullName>
    </recommendedName>
</protein>
<sequence>MTSLLGQASALLNRSVLERLHPMPQNDLTLRVPLVRSREGKLREHLATVNQSPADNPLLPFSVHENLHFARFLVMEGPEPQTYGTSLVFMANVDGPVDMFLDRLVNQSPDGLDTIFEACQGYPPKRKRSEATRMAFLQRHRIPSQAYYINTIGRDAKQIRQEDELYQALQGFIDDVDPAAFASAKQLRESVIEFVATNPELAWALASRAERGVVWRAWENLRFAALAAFGVLIVAWGWPVLLAWLVALRVREGRDLEFTHRPPLSRLNQLRASEDISAHNPFAAVGYVKPGKLRLLTAKALLAAAQVALRHVFNRGDLAGISLLGLDGVDTIHFARWTLIDDDRRLLFTSNYDGSLESYMVDFIDKVAWGLNLIFSNGVGYPRTRWLVFGGARKEQRFKDYLGLHQLENAVWYSPYPHLTAVNIANNAAVREGLRGRMSEGQAQAWLRRF</sequence>
<gene>
    <name evidence="2" type="ORF">J057_16705</name>
</gene>
<dbReference type="PATRIC" id="fig|626887.3.peg.3339"/>
<organism evidence="2 3">
    <name type="scientific">Marinobacter nanhaiticus D15-8W</name>
    <dbReference type="NCBI Taxonomy" id="626887"/>
    <lineage>
        <taxon>Bacteria</taxon>
        <taxon>Pseudomonadati</taxon>
        <taxon>Pseudomonadota</taxon>
        <taxon>Gammaproteobacteria</taxon>
        <taxon>Pseudomonadales</taxon>
        <taxon>Marinobacteraceae</taxon>
        <taxon>Marinobacter</taxon>
    </lineage>
</organism>
<dbReference type="Proteomes" id="UP000013165">
    <property type="component" value="Unassembled WGS sequence"/>
</dbReference>
<accession>N6WPR4</accession>
<reference evidence="2 3" key="1">
    <citation type="journal article" date="2013" name="Genome Announc.">
        <title>Genome Sequence of the Polycyclic Aromatic Hydrocarbon-Degrading Bacterium Strain Marinobacter nanhaiticus D15-8WT.</title>
        <authorList>
            <person name="Cui Z."/>
            <person name="Gao W."/>
            <person name="Li Q."/>
            <person name="Xu G."/>
            <person name="Zheng L."/>
        </authorList>
    </citation>
    <scope>NUCLEOTIDE SEQUENCE [LARGE SCALE GENOMIC DNA]</scope>
    <source>
        <strain evidence="2 3">D15-8W</strain>
    </source>
</reference>
<dbReference type="EMBL" id="APLQ01000014">
    <property type="protein sequence ID" value="ENO13057.1"/>
    <property type="molecule type" value="Genomic_DNA"/>
</dbReference>
<evidence type="ECO:0000313" key="2">
    <source>
        <dbReference type="EMBL" id="ENO13057.1"/>
    </source>
</evidence>
<proteinExistence type="predicted"/>
<keyword evidence="1" id="KW-0812">Transmembrane</keyword>
<evidence type="ECO:0000256" key="1">
    <source>
        <dbReference type="SAM" id="Phobius"/>
    </source>
</evidence>
<dbReference type="OrthoDB" id="116741at2"/>
<keyword evidence="3" id="KW-1185">Reference proteome</keyword>
<name>N6WPR4_9GAMM</name>
<comment type="caution">
    <text evidence="2">The sequence shown here is derived from an EMBL/GenBank/DDBJ whole genome shotgun (WGS) entry which is preliminary data.</text>
</comment>
<evidence type="ECO:0000313" key="3">
    <source>
        <dbReference type="Proteomes" id="UP000013165"/>
    </source>
</evidence>
<evidence type="ECO:0008006" key="4">
    <source>
        <dbReference type="Google" id="ProtNLM"/>
    </source>
</evidence>
<keyword evidence="1" id="KW-0472">Membrane</keyword>
<feature type="transmembrane region" description="Helical" evidence="1">
    <location>
        <begin position="223"/>
        <end position="247"/>
    </location>
</feature>